<keyword evidence="1" id="KW-0812">Transmembrane</keyword>
<name>A0A3N1D318_9ACTN</name>
<evidence type="ECO:0000256" key="1">
    <source>
        <dbReference type="SAM" id="Phobius"/>
    </source>
</evidence>
<keyword evidence="3" id="KW-1185">Reference proteome</keyword>
<sequence>MSSTTSGQHAVVPSRGSSPAVKYVLVGLFPFLMVVMMVGTMLTAMHQPGPNHMPLAVIASTNAQADLLSGQLTAATGEAFDLRTVGTEDEARELILKREVAGAYAGPSVRGKGQAALYVAGAAGASQMQTLTTVISGFAAAKGVVLQQEDIAPLPASDGAGVSTLYLTLGWILSGVLFVPVAGAVVPHLMRPRPFAIVAGGWAVFMGFAIWLTVGPIIGAIDGHPELIGLGALASYTGALFTVFFSRLLSPLGRLNPALAQIAAVPAIGLLVMMGVPASGGALSVWMEPSFFQWLHGVLPMPAVLETARSVLYFDARTLGGHLTTLLIWLFAFLILNFVPLTRRQPAHATAAEPRTALAPQPSSP</sequence>
<keyword evidence="1" id="KW-0472">Membrane</keyword>
<accession>A0A3N1D318</accession>
<evidence type="ECO:0000313" key="3">
    <source>
        <dbReference type="Proteomes" id="UP000272400"/>
    </source>
</evidence>
<feature type="transmembrane region" description="Helical" evidence="1">
    <location>
        <begin position="195"/>
        <end position="221"/>
    </location>
</feature>
<feature type="transmembrane region" description="Helical" evidence="1">
    <location>
        <begin position="227"/>
        <end position="250"/>
    </location>
</feature>
<feature type="transmembrane region" description="Helical" evidence="1">
    <location>
        <begin position="319"/>
        <end position="339"/>
    </location>
</feature>
<organism evidence="2 3">
    <name type="scientific">Actinocorallia herbida</name>
    <dbReference type="NCBI Taxonomy" id="58109"/>
    <lineage>
        <taxon>Bacteria</taxon>
        <taxon>Bacillati</taxon>
        <taxon>Actinomycetota</taxon>
        <taxon>Actinomycetes</taxon>
        <taxon>Streptosporangiales</taxon>
        <taxon>Thermomonosporaceae</taxon>
        <taxon>Actinocorallia</taxon>
    </lineage>
</organism>
<reference evidence="2 3" key="1">
    <citation type="submission" date="2018-11" db="EMBL/GenBank/DDBJ databases">
        <title>Sequencing the genomes of 1000 actinobacteria strains.</title>
        <authorList>
            <person name="Klenk H.-P."/>
        </authorList>
    </citation>
    <scope>NUCLEOTIDE SEQUENCE [LARGE SCALE GENOMIC DNA]</scope>
    <source>
        <strain evidence="2 3">DSM 44254</strain>
    </source>
</reference>
<evidence type="ECO:0008006" key="4">
    <source>
        <dbReference type="Google" id="ProtNLM"/>
    </source>
</evidence>
<feature type="transmembrane region" description="Helical" evidence="1">
    <location>
        <begin position="165"/>
        <end position="186"/>
    </location>
</feature>
<protein>
    <recommendedName>
        <fullName evidence="4">ABC-2 family transporter</fullName>
    </recommendedName>
</protein>
<dbReference type="RefSeq" id="WP_123667149.1">
    <property type="nucleotide sequence ID" value="NZ_RJKE01000001.1"/>
</dbReference>
<gene>
    <name evidence="2" type="ORF">EDD29_5573</name>
</gene>
<feature type="transmembrane region" description="Helical" evidence="1">
    <location>
        <begin position="23"/>
        <end position="45"/>
    </location>
</feature>
<dbReference type="AlphaFoldDB" id="A0A3N1D318"/>
<proteinExistence type="predicted"/>
<dbReference type="EMBL" id="RJKE01000001">
    <property type="protein sequence ID" value="ROO87925.1"/>
    <property type="molecule type" value="Genomic_DNA"/>
</dbReference>
<feature type="transmembrane region" description="Helical" evidence="1">
    <location>
        <begin position="262"/>
        <end position="287"/>
    </location>
</feature>
<dbReference type="Proteomes" id="UP000272400">
    <property type="component" value="Unassembled WGS sequence"/>
</dbReference>
<evidence type="ECO:0000313" key="2">
    <source>
        <dbReference type="EMBL" id="ROO87925.1"/>
    </source>
</evidence>
<keyword evidence="1" id="KW-1133">Transmembrane helix</keyword>
<comment type="caution">
    <text evidence="2">The sequence shown here is derived from an EMBL/GenBank/DDBJ whole genome shotgun (WGS) entry which is preliminary data.</text>
</comment>
<dbReference type="OrthoDB" id="3217869at2"/>